<organism evidence="5 6">
    <name type="scientific">Handroanthus impetiginosus</name>
    <dbReference type="NCBI Taxonomy" id="429701"/>
    <lineage>
        <taxon>Eukaryota</taxon>
        <taxon>Viridiplantae</taxon>
        <taxon>Streptophyta</taxon>
        <taxon>Embryophyta</taxon>
        <taxon>Tracheophyta</taxon>
        <taxon>Spermatophyta</taxon>
        <taxon>Magnoliopsida</taxon>
        <taxon>eudicotyledons</taxon>
        <taxon>Gunneridae</taxon>
        <taxon>Pentapetalae</taxon>
        <taxon>asterids</taxon>
        <taxon>lamiids</taxon>
        <taxon>Lamiales</taxon>
        <taxon>Bignoniaceae</taxon>
        <taxon>Crescentiina</taxon>
        <taxon>Tabebuia alliance</taxon>
        <taxon>Handroanthus</taxon>
    </lineage>
</organism>
<dbReference type="InterPro" id="IPR036915">
    <property type="entry name" value="Cyclin-like_sf"/>
</dbReference>
<dbReference type="GO" id="GO:0051301">
    <property type="term" value="P:cell division"/>
    <property type="evidence" value="ECO:0007669"/>
    <property type="project" value="UniProtKB-KW"/>
</dbReference>
<dbReference type="Gene3D" id="1.10.472.10">
    <property type="entry name" value="Cyclin-like"/>
    <property type="match status" value="2"/>
</dbReference>
<dbReference type="PANTHER" id="PTHR10177">
    <property type="entry name" value="CYCLINS"/>
    <property type="match status" value="1"/>
</dbReference>
<dbReference type="InterPro" id="IPR006671">
    <property type="entry name" value="Cyclin_N"/>
</dbReference>
<dbReference type="STRING" id="429701.A0A2G9GM16"/>
<evidence type="ECO:0000313" key="5">
    <source>
        <dbReference type="EMBL" id="PIN06319.1"/>
    </source>
</evidence>
<sequence length="388" mass="45024">MKFLWWRKDPPKEEEVEVPLVVYNPYRNLLKDNGRDAFGRYFKSEIDFMVDGSYSENEDYQALRKEAVKFFAKYSKSPEFDALIPYKAMTYFDRFISRHEIPNIIESAEENRTLFLLCCLAIAWKLRTNKFDYPKFLKKRTWSFEARDVRRMELYICGTLDWKMRTLSPIFFAEYFVPLLRLPPEFPSPRRSVHELIIRSQAEIEYTEYRPSVLAASAVITVSSMMYNAQADILRSRIQTSEFLNVASKLWPLYLIINKPEAEDSSSSDYEPPTHERSSSSDSSDEREPLTEQRLETGETSAAASRRPGKEPAVSEFELEQEEIGKDLVEAFDELMDFKLGWTDEADDDDDEKREAQGPAAIAAALVQKVNGCCRDFVHRVNGTCTIL</sequence>
<name>A0A2G9GM16_9LAMI</name>
<feature type="region of interest" description="Disordered" evidence="3">
    <location>
        <begin position="262"/>
        <end position="319"/>
    </location>
</feature>
<evidence type="ECO:0000313" key="6">
    <source>
        <dbReference type="Proteomes" id="UP000231279"/>
    </source>
</evidence>
<gene>
    <name evidence="5" type="ORF">CDL12_21126</name>
</gene>
<feature type="domain" description="Cyclin N-terminal" evidence="4">
    <location>
        <begin position="41"/>
        <end position="165"/>
    </location>
</feature>
<evidence type="ECO:0000256" key="1">
    <source>
        <dbReference type="ARBA" id="ARBA00022618"/>
    </source>
</evidence>
<keyword evidence="1" id="KW-0132">Cell division</keyword>
<dbReference type="OrthoDB" id="913865at2759"/>
<dbReference type="AlphaFoldDB" id="A0A2G9GM16"/>
<proteinExistence type="predicted"/>
<comment type="caution">
    <text evidence="5">The sequence shown here is derived from an EMBL/GenBank/DDBJ whole genome shotgun (WGS) entry which is preliminary data.</text>
</comment>
<dbReference type="InterPro" id="IPR039361">
    <property type="entry name" value="Cyclin"/>
</dbReference>
<evidence type="ECO:0000259" key="4">
    <source>
        <dbReference type="Pfam" id="PF00134"/>
    </source>
</evidence>
<reference evidence="6" key="1">
    <citation type="journal article" date="2018" name="Gigascience">
        <title>Genome assembly of the Pink Ipe (Handroanthus impetiginosus, Bignoniaceae), a highly valued, ecologically keystone Neotropical timber forest tree.</title>
        <authorList>
            <person name="Silva-Junior O.B."/>
            <person name="Grattapaglia D."/>
            <person name="Novaes E."/>
            <person name="Collevatti R.G."/>
        </authorList>
    </citation>
    <scope>NUCLEOTIDE SEQUENCE [LARGE SCALE GENOMIC DNA]</scope>
    <source>
        <strain evidence="6">cv. UFG-1</strain>
    </source>
</reference>
<dbReference type="Pfam" id="PF00134">
    <property type="entry name" value="Cyclin_N"/>
    <property type="match status" value="1"/>
</dbReference>
<dbReference type="EMBL" id="NKXS01004455">
    <property type="protein sequence ID" value="PIN06319.1"/>
    <property type="molecule type" value="Genomic_DNA"/>
</dbReference>
<feature type="compositionally biased region" description="Basic and acidic residues" evidence="3">
    <location>
        <begin position="272"/>
        <end position="297"/>
    </location>
</feature>
<protein>
    <submittedName>
        <fullName evidence="5">G1/S-specific cyclin D</fullName>
    </submittedName>
</protein>
<keyword evidence="2" id="KW-0131">Cell cycle</keyword>
<keyword evidence="6" id="KW-1185">Reference proteome</keyword>
<evidence type="ECO:0000256" key="3">
    <source>
        <dbReference type="SAM" id="MobiDB-lite"/>
    </source>
</evidence>
<dbReference type="SUPFAM" id="SSF47954">
    <property type="entry name" value="Cyclin-like"/>
    <property type="match status" value="2"/>
</dbReference>
<dbReference type="Proteomes" id="UP000231279">
    <property type="component" value="Unassembled WGS sequence"/>
</dbReference>
<evidence type="ECO:0000256" key="2">
    <source>
        <dbReference type="ARBA" id="ARBA00023306"/>
    </source>
</evidence>
<accession>A0A2G9GM16</accession>